<evidence type="ECO:0000256" key="7">
    <source>
        <dbReference type="PROSITE-ProRule" id="PRU00221"/>
    </source>
</evidence>
<dbReference type="PANTHER" id="PTHR16288">
    <property type="entry name" value="WD40 REPEAT PROTEIN 4"/>
    <property type="match status" value="1"/>
</dbReference>
<evidence type="ECO:0000313" key="9">
    <source>
        <dbReference type="EMBL" id="RDB23684.1"/>
    </source>
</evidence>
<protein>
    <submittedName>
        <fullName evidence="9">tRNA (Guanine-N(7)-)-methyltransferase non-catalytic subunit TRM82</fullName>
    </submittedName>
</protein>
<dbReference type="Pfam" id="PF00400">
    <property type="entry name" value="WD40"/>
    <property type="match status" value="2"/>
</dbReference>
<dbReference type="PANTHER" id="PTHR16288:SF0">
    <property type="entry name" value="TRNA (GUANINE-N(7)-)-METHYLTRANSFERASE NON-CATALYTIC SUBUNIT WDR4"/>
    <property type="match status" value="1"/>
</dbReference>
<keyword evidence="2 6" id="KW-0853">WD repeat</keyword>
<feature type="repeat" description="WD" evidence="7">
    <location>
        <begin position="39"/>
        <end position="73"/>
    </location>
</feature>
<dbReference type="AlphaFoldDB" id="A0A369JWB6"/>
<dbReference type="InParanoid" id="A0A369JWB6"/>
<proteinExistence type="inferred from homology"/>
<feature type="region of interest" description="Disordered" evidence="8">
    <location>
        <begin position="240"/>
        <end position="312"/>
    </location>
</feature>
<dbReference type="InterPro" id="IPR028884">
    <property type="entry name" value="Trm82"/>
</dbReference>
<dbReference type="InterPro" id="IPR036322">
    <property type="entry name" value="WD40_repeat_dom_sf"/>
</dbReference>
<evidence type="ECO:0000256" key="8">
    <source>
        <dbReference type="SAM" id="MobiDB-lite"/>
    </source>
</evidence>
<gene>
    <name evidence="9" type="primary">TRM82</name>
    <name evidence="9" type="ORF">Hypma_009159</name>
</gene>
<feature type="region of interest" description="Disordered" evidence="8">
    <location>
        <begin position="447"/>
        <end position="539"/>
    </location>
</feature>
<dbReference type="HAMAP" id="MF_03056">
    <property type="entry name" value="TRM82"/>
    <property type="match status" value="1"/>
</dbReference>
<dbReference type="GO" id="GO:0106004">
    <property type="term" value="P:tRNA (guanine-N7)-methylation"/>
    <property type="evidence" value="ECO:0007669"/>
    <property type="project" value="UniProtKB-UniRule"/>
</dbReference>
<keyword evidence="5 6" id="KW-0539">Nucleus</keyword>
<comment type="caution">
    <text evidence="9">The sequence shown here is derived from an EMBL/GenBank/DDBJ whole genome shotgun (WGS) entry which is preliminary data.</text>
</comment>
<feature type="compositionally biased region" description="Basic residues" evidence="8">
    <location>
        <begin position="258"/>
        <end position="272"/>
    </location>
</feature>
<dbReference type="GO" id="GO:0043527">
    <property type="term" value="C:tRNA methyltransferase complex"/>
    <property type="evidence" value="ECO:0007669"/>
    <property type="project" value="TreeGrafter"/>
</dbReference>
<evidence type="ECO:0000256" key="1">
    <source>
        <dbReference type="ARBA" id="ARBA00004123"/>
    </source>
</evidence>
<feature type="compositionally biased region" description="Basic and acidic residues" evidence="8">
    <location>
        <begin position="489"/>
        <end position="499"/>
    </location>
</feature>
<comment type="similarity">
    <text evidence="6">Belongs to the WD repeat TRM82 family.</text>
</comment>
<dbReference type="InterPro" id="IPR001680">
    <property type="entry name" value="WD40_rpt"/>
</dbReference>
<keyword evidence="4 6" id="KW-0677">Repeat</keyword>
<dbReference type="SMART" id="SM00320">
    <property type="entry name" value="WD40"/>
    <property type="match status" value="2"/>
</dbReference>
<dbReference type="GO" id="GO:0005829">
    <property type="term" value="C:cytosol"/>
    <property type="evidence" value="ECO:0007669"/>
    <property type="project" value="TreeGrafter"/>
</dbReference>
<accession>A0A369JWB6</accession>
<keyword evidence="3 6" id="KW-0819">tRNA processing</keyword>
<organism evidence="9 10">
    <name type="scientific">Hypsizygus marmoreus</name>
    <name type="common">White beech mushroom</name>
    <name type="synonym">Agaricus marmoreus</name>
    <dbReference type="NCBI Taxonomy" id="39966"/>
    <lineage>
        <taxon>Eukaryota</taxon>
        <taxon>Fungi</taxon>
        <taxon>Dikarya</taxon>
        <taxon>Basidiomycota</taxon>
        <taxon>Agaricomycotina</taxon>
        <taxon>Agaricomycetes</taxon>
        <taxon>Agaricomycetidae</taxon>
        <taxon>Agaricales</taxon>
        <taxon>Tricholomatineae</taxon>
        <taxon>Lyophyllaceae</taxon>
        <taxon>Hypsizygus</taxon>
    </lineage>
</organism>
<evidence type="ECO:0000256" key="6">
    <source>
        <dbReference type="HAMAP-Rule" id="MF_03056"/>
    </source>
</evidence>
<feature type="compositionally biased region" description="Acidic residues" evidence="8">
    <location>
        <begin position="286"/>
        <end position="295"/>
    </location>
</feature>
<sequence length="539" mass="58433">MSTFPHSHLFPGPSLTIVISGPHIQVLSTSTGDVLHTTAATKSGPIRCAAVDSSGRYLATSGEDKMLKVWEVEGLGLLSERELPKRPTAVRFTADAQTILASDKFGDVFSYPFHFTPPLTANQQKDALSSHENPSGGKLILGHASLLTAFLLTADEKYIITADRDEHIRVSWFPQGYNIEMYCLGHTKFVSAIHNPSFSPGDLISGGGDPVLKIWDWMTGKVKHEIEIWETVEPYVKVRGSRRRRGGEDGEEGNEGKRRGKGKKSKGKGKGKAKTEVDKETKEAEAVEETEDVVNDAEGSAAPEHSTDSDGDAEKVLVVRKIDTVTSGDSRYIVFNAVGATALFIAQYPEEGVVSGVRAFDLGQPVLDFVVADDGLIWVSLDGNWSESGLDSTAGEPRFIRVLDVLSGELVDRALDSPLLASLNAKCLLPAYAEDLKRLDLYGDLTSMPKNTSEGDQDQGGDTPLPSEGTPPEKPVNKKVLGRLKNKRAVLDKVQEIAEQRTSTPTGEDEARESDTKKAKSEHGDEPGHNTQDVVMGDE</sequence>
<dbReference type="OrthoDB" id="339900at2759"/>
<evidence type="ECO:0000313" key="10">
    <source>
        <dbReference type="Proteomes" id="UP000076154"/>
    </source>
</evidence>
<dbReference type="GO" id="GO:0005634">
    <property type="term" value="C:nucleus"/>
    <property type="evidence" value="ECO:0007669"/>
    <property type="project" value="UniProtKB-SubCell"/>
</dbReference>
<dbReference type="Gene3D" id="2.130.10.10">
    <property type="entry name" value="YVTN repeat-like/Quinoprotein amine dehydrogenase"/>
    <property type="match status" value="2"/>
</dbReference>
<comment type="function">
    <text evidence="6">Required for the formation of N(7)-methylguanine at position 46 (m7G46) in tRNA. In the complex, it is required to stabilize and induce conformational changes of the catalytic subunit.</text>
</comment>
<evidence type="ECO:0000256" key="3">
    <source>
        <dbReference type="ARBA" id="ARBA00022694"/>
    </source>
</evidence>
<keyword evidence="10" id="KW-1185">Reference proteome</keyword>
<evidence type="ECO:0000256" key="2">
    <source>
        <dbReference type="ARBA" id="ARBA00022574"/>
    </source>
</evidence>
<reference evidence="9" key="1">
    <citation type="submission" date="2018-04" db="EMBL/GenBank/DDBJ databases">
        <title>Whole genome sequencing of Hypsizygus marmoreus.</title>
        <authorList>
            <person name="Choi I.-G."/>
            <person name="Min B."/>
            <person name="Kim J.-G."/>
            <person name="Kim S."/>
            <person name="Oh Y.-L."/>
            <person name="Kong W.-S."/>
            <person name="Park H."/>
            <person name="Jeong J."/>
            <person name="Song E.-S."/>
        </authorList>
    </citation>
    <scope>NUCLEOTIDE SEQUENCE [LARGE SCALE GENOMIC DNA]</scope>
    <source>
        <strain evidence="9">51987-8</strain>
    </source>
</reference>
<dbReference type="SUPFAM" id="SSF50978">
    <property type="entry name" value="WD40 repeat-like"/>
    <property type="match status" value="1"/>
</dbReference>
<feature type="compositionally biased region" description="Basic and acidic residues" evidence="8">
    <location>
        <begin position="273"/>
        <end position="285"/>
    </location>
</feature>
<dbReference type="InterPro" id="IPR015943">
    <property type="entry name" value="WD40/YVTN_repeat-like_dom_sf"/>
</dbReference>
<feature type="compositionally biased region" description="Basic and acidic residues" evidence="8">
    <location>
        <begin position="513"/>
        <end position="528"/>
    </location>
</feature>
<evidence type="ECO:0000256" key="4">
    <source>
        <dbReference type="ARBA" id="ARBA00022737"/>
    </source>
</evidence>
<dbReference type="GO" id="GO:0008168">
    <property type="term" value="F:methyltransferase activity"/>
    <property type="evidence" value="ECO:0007669"/>
    <property type="project" value="UniProtKB-KW"/>
</dbReference>
<comment type="subcellular location">
    <subcellularLocation>
        <location evidence="1 6">Nucleus</location>
    </subcellularLocation>
</comment>
<dbReference type="Proteomes" id="UP000076154">
    <property type="component" value="Unassembled WGS sequence"/>
</dbReference>
<dbReference type="STRING" id="39966.A0A369JWB6"/>
<evidence type="ECO:0000256" key="5">
    <source>
        <dbReference type="ARBA" id="ARBA00023242"/>
    </source>
</evidence>
<dbReference type="PROSITE" id="PS50082">
    <property type="entry name" value="WD_REPEATS_2"/>
    <property type="match status" value="1"/>
</dbReference>
<dbReference type="EMBL" id="LUEZ02000046">
    <property type="protein sequence ID" value="RDB23684.1"/>
    <property type="molecule type" value="Genomic_DNA"/>
</dbReference>
<name>A0A369JWB6_HYPMA</name>
<comment type="pathway">
    <text evidence="6">tRNA modification; N(7)-methylguanine-tRNA biosynthesis.</text>
</comment>
<dbReference type="PROSITE" id="PS00678">
    <property type="entry name" value="WD_REPEATS_1"/>
    <property type="match status" value="1"/>
</dbReference>
<dbReference type="UniPathway" id="UPA00989"/>
<dbReference type="InterPro" id="IPR019775">
    <property type="entry name" value="WD40_repeat_CS"/>
</dbReference>